<evidence type="ECO:0000256" key="1">
    <source>
        <dbReference type="ARBA" id="ARBA00022737"/>
    </source>
</evidence>
<gene>
    <name evidence="6" type="ORF">HMPREF2086_00978</name>
</gene>
<dbReference type="Proteomes" id="UP000018731">
    <property type="component" value="Unassembled WGS sequence"/>
</dbReference>
<evidence type="ECO:0000256" key="5">
    <source>
        <dbReference type="SAM" id="Phobius"/>
    </source>
</evidence>
<accession>V8C9Y6</accession>
<dbReference type="Pfam" id="PF13432">
    <property type="entry name" value="TPR_16"/>
    <property type="match status" value="1"/>
</dbReference>
<feature type="transmembrane region" description="Helical" evidence="5">
    <location>
        <begin position="61"/>
        <end position="84"/>
    </location>
</feature>
<dbReference type="PANTHER" id="PTHR44943">
    <property type="entry name" value="CELLULOSE SYNTHASE OPERON PROTEIN C"/>
    <property type="match status" value="1"/>
</dbReference>
<feature type="compositionally biased region" description="Low complexity" evidence="4">
    <location>
        <begin position="836"/>
        <end position="855"/>
    </location>
</feature>
<keyword evidence="2 3" id="KW-0802">TPR repeat</keyword>
<evidence type="ECO:0000313" key="7">
    <source>
        <dbReference type="Proteomes" id="UP000018731"/>
    </source>
</evidence>
<protein>
    <recommendedName>
        <fullName evidence="8">Tetratricopeptide repeat protein</fullName>
    </recommendedName>
</protein>
<dbReference type="InterPro" id="IPR051685">
    <property type="entry name" value="Ycf3/AcsC/BcsC/TPR_MFPF"/>
</dbReference>
<feature type="compositionally biased region" description="Polar residues" evidence="4">
    <location>
        <begin position="856"/>
        <end position="870"/>
    </location>
</feature>
<dbReference type="EMBL" id="AZJI01000004">
    <property type="protein sequence ID" value="ETD24228.1"/>
    <property type="molecule type" value="Genomic_DNA"/>
</dbReference>
<evidence type="ECO:0000256" key="4">
    <source>
        <dbReference type="SAM" id="MobiDB-lite"/>
    </source>
</evidence>
<dbReference type="RefSeq" id="WP_023927701.1">
    <property type="nucleotide sequence ID" value="NZ_KI669454.1"/>
</dbReference>
<reference evidence="6 7" key="1">
    <citation type="journal article" date="2014" name="Genome Announc.">
        <title>Draft genome sequences of six enterohepatic helicobacter species isolated from humans and one from rhesus macaques.</title>
        <authorList>
            <person name="Shen Z."/>
            <person name="Sheh A."/>
            <person name="Young S.K."/>
            <person name="Abouelliel A."/>
            <person name="Ward D.V."/>
            <person name="Earl A.M."/>
            <person name="Fox J.G."/>
        </authorList>
    </citation>
    <scope>NUCLEOTIDE SEQUENCE [LARGE SCALE GENOMIC DNA]</scope>
    <source>
        <strain evidence="6 7">MIT 99-5501</strain>
    </source>
</reference>
<evidence type="ECO:0000256" key="2">
    <source>
        <dbReference type="ARBA" id="ARBA00022803"/>
    </source>
</evidence>
<dbReference type="PROSITE" id="PS50005">
    <property type="entry name" value="TPR"/>
    <property type="match status" value="1"/>
</dbReference>
<keyword evidence="5" id="KW-1133">Transmembrane helix</keyword>
<dbReference type="AlphaFoldDB" id="V8C9Y6"/>
<dbReference type="Pfam" id="PF13431">
    <property type="entry name" value="TPR_17"/>
    <property type="match status" value="1"/>
</dbReference>
<dbReference type="Gene3D" id="1.25.40.10">
    <property type="entry name" value="Tetratricopeptide repeat domain"/>
    <property type="match status" value="4"/>
</dbReference>
<dbReference type="InterPro" id="IPR011990">
    <property type="entry name" value="TPR-like_helical_dom_sf"/>
</dbReference>
<comment type="caution">
    <text evidence="6">The sequence shown here is derived from an EMBL/GenBank/DDBJ whole genome shotgun (WGS) entry which is preliminary data.</text>
</comment>
<evidence type="ECO:0000256" key="3">
    <source>
        <dbReference type="PROSITE-ProRule" id="PRU00339"/>
    </source>
</evidence>
<dbReference type="SMART" id="SM00028">
    <property type="entry name" value="TPR"/>
    <property type="match status" value="4"/>
</dbReference>
<feature type="compositionally biased region" description="Polar residues" evidence="4">
    <location>
        <begin position="1"/>
        <end position="22"/>
    </location>
</feature>
<evidence type="ECO:0008006" key="8">
    <source>
        <dbReference type="Google" id="ProtNLM"/>
    </source>
</evidence>
<feature type="region of interest" description="Disordered" evidence="4">
    <location>
        <begin position="1"/>
        <end position="23"/>
    </location>
</feature>
<dbReference type="PANTHER" id="PTHR44943:SF8">
    <property type="entry name" value="TPR REPEAT-CONTAINING PROTEIN MJ0263"/>
    <property type="match status" value="1"/>
</dbReference>
<evidence type="ECO:0000313" key="6">
    <source>
        <dbReference type="EMBL" id="ETD24228.1"/>
    </source>
</evidence>
<organism evidence="6 7">
    <name type="scientific">Helicobacter macacae MIT 99-5501</name>
    <dbReference type="NCBI Taxonomy" id="1357400"/>
    <lineage>
        <taxon>Bacteria</taxon>
        <taxon>Pseudomonadati</taxon>
        <taxon>Campylobacterota</taxon>
        <taxon>Epsilonproteobacteria</taxon>
        <taxon>Campylobacterales</taxon>
        <taxon>Helicobacteraceae</taxon>
        <taxon>Helicobacter</taxon>
    </lineage>
</organism>
<name>V8C9Y6_9HELI</name>
<keyword evidence="5" id="KW-0472">Membrane</keyword>
<feature type="repeat" description="TPR" evidence="3">
    <location>
        <begin position="480"/>
        <end position="513"/>
    </location>
</feature>
<dbReference type="OrthoDB" id="5346105at2"/>
<keyword evidence="7" id="KW-1185">Reference proteome</keyword>
<dbReference type="InterPro" id="IPR019734">
    <property type="entry name" value="TPR_rpt"/>
</dbReference>
<keyword evidence="5" id="KW-0812">Transmembrane</keyword>
<dbReference type="STRING" id="1357400.HMPREF2086_00978"/>
<sequence length="876" mass="99023">MPPEPSNINSIQETQASEQASANAGGKLGGLGQKISAYLDPLVAPLLENPTFEKIYKNKPLFFGILGGVLALIIALIIVLILALSPKSEEDEEEEFTERTYTQAEIDEIVNTPLPEASDEIKESNMDNLIIKGNLLFQQGLHKEAYQVFRKIADFSQSIANYNLGTIQLKNNSYEDSIVAYSDSIETGQNISASSINAAIAALKINRYDLSSHYLNLARENLAEIANEPFFSYAYALLSYYKGNYFETLSPLLNPNSKDFTTQNARLAAHIFTIFSDDENALKNIQKVATPKDDKTIGLLYARMAQYPKAKTHLMNYLRANPRDIDSMLALGLIDLKLGNYMGAANSLESIASNRGFQEKAQKIYPIKVIINPELFDIALAQRMFWERDFENKDKLGYKMLFYYAPYRVFDAKRALEEISQASSLTHINITEGKNMLLRSSTTSKIDKQILRTLVELESKNLREALGFLQEATKNNPNHAILYYNLGLVLAQLGHYDDAYSHFIRAYYLDQSDYISGIFAVLAGRFSNKNTNRINNDLLQRFYDEEIGDSTKKAYIENFLNYLNDNQFQERDWIKNAKVKEPIYYVLEFIYALKSKNKKEMLENINELKNIYPNDIVANILSILVGSFGDNLQDISISMYNLFNQKSLDLRPLHLGGAFPRELYVYTGFVTGSLQNQARIMQNYLIANESDPRGTMQTLGAIYLYQREFQKAYSIYTTLVDELKEGDSHTRFLAAVSAVGAGNYPDAVLLLQLAKMETPTAYEARYGLGLLYHAANNLKTAALNYNFIAVPNFHSQFFDFQIDTQKIHSYELVSKNNGNPEDNPPNPTQEVDTKSAQNQSPTQQSVQQSAQQNPQLDENQLPQPTQQPVTNPLLDT</sequence>
<proteinExistence type="predicted"/>
<dbReference type="eggNOG" id="COG0457">
    <property type="taxonomic scope" value="Bacteria"/>
</dbReference>
<feature type="region of interest" description="Disordered" evidence="4">
    <location>
        <begin position="814"/>
        <end position="876"/>
    </location>
</feature>
<dbReference type="HOGENOM" id="CLU_354486_0_0_7"/>
<dbReference type="PATRIC" id="fig|1357400.3.peg.1337"/>
<dbReference type="SUPFAM" id="SSF48452">
    <property type="entry name" value="TPR-like"/>
    <property type="match status" value="3"/>
</dbReference>
<keyword evidence="1" id="KW-0677">Repeat</keyword>